<dbReference type="Proteomes" id="UP000294614">
    <property type="component" value="Unassembled WGS sequence"/>
</dbReference>
<dbReference type="InterPro" id="IPR019752">
    <property type="entry name" value="Pyrv/ketoisovalerate_OxRed_cat"/>
</dbReference>
<dbReference type="InterPro" id="IPR009014">
    <property type="entry name" value="Transketo_C/PFOR_II"/>
</dbReference>
<dbReference type="GO" id="GO:0006979">
    <property type="term" value="P:response to oxidative stress"/>
    <property type="evidence" value="ECO:0007669"/>
    <property type="project" value="TreeGrafter"/>
</dbReference>
<proteinExistence type="predicted"/>
<dbReference type="GO" id="GO:0016903">
    <property type="term" value="F:oxidoreductase activity, acting on the aldehyde or oxo group of donors"/>
    <property type="evidence" value="ECO:0007669"/>
    <property type="project" value="InterPro"/>
</dbReference>
<evidence type="ECO:0000256" key="1">
    <source>
        <dbReference type="ARBA" id="ARBA00023002"/>
    </source>
</evidence>
<dbReference type="FunFam" id="3.40.50.970:FF:000022">
    <property type="entry name" value="2-oxoglutarate ferredoxin oxidoreductase alpha subunit"/>
    <property type="match status" value="1"/>
</dbReference>
<dbReference type="InterPro" id="IPR002880">
    <property type="entry name" value="Pyrv_Fd/Flavodoxin_OxRdtase_N"/>
</dbReference>
<dbReference type="Pfam" id="PF01855">
    <property type="entry name" value="POR_N"/>
    <property type="match status" value="1"/>
</dbReference>
<evidence type="ECO:0000313" key="5">
    <source>
        <dbReference type="Proteomes" id="UP000294614"/>
    </source>
</evidence>
<dbReference type="OrthoDB" id="9794954at2"/>
<dbReference type="SUPFAM" id="SSF52922">
    <property type="entry name" value="TK C-terminal domain-like"/>
    <property type="match status" value="1"/>
</dbReference>
<dbReference type="Pfam" id="PF01558">
    <property type="entry name" value="POR"/>
    <property type="match status" value="1"/>
</dbReference>
<dbReference type="Gene3D" id="3.40.50.970">
    <property type="match status" value="1"/>
</dbReference>
<dbReference type="AlphaFoldDB" id="A0A4V2PRR0"/>
<dbReference type="CDD" id="cd07034">
    <property type="entry name" value="TPP_PYR_PFOR_IOR-alpha_like"/>
    <property type="match status" value="1"/>
</dbReference>
<gene>
    <name evidence="4" type="ORF">C8D98_1968</name>
</gene>
<dbReference type="SUPFAM" id="SSF53323">
    <property type="entry name" value="Pyruvate-ferredoxin oxidoreductase, PFOR, domain III"/>
    <property type="match status" value="1"/>
</dbReference>
<evidence type="ECO:0000259" key="3">
    <source>
        <dbReference type="Pfam" id="PF01855"/>
    </source>
</evidence>
<sequence>MEKTFVWKVGGPAGFGITTLGPVFAKILKDCGYFIHGYLEYPSLIRGGYNSYQMVFGRTPVTAPKKRIDLYIALDDVCFERETFDDDTIVIGDFDNLKKADGIKGIKCNVPLKKIVEDLNGKDIMRNTAALGASVAALGLPREVMTEIVAASYPGKISKPNVDAAQAGFDACSCKIQLETAKNGACKSMAVMTGNEAVCIGAIRAGVSFFSTYPMTPASSILHYLAKEARNYHITVKHAEDEIAGILMAIGASHAGARAMTGTSGGGFALMNEGFGLAAITEIPLVVALSQRPGPATGMPTWTEQADLQYALHASQGEFVRAIYSPADLEEAYKFTVDAFNLADKYQIPVIVLLDKFLSESHFMTDKMSSDYGTMDRGLIFKGNPEKPNEHFKRYEETENGVPTRSIPGTPGGLFVAGSNEHDKFGFVTDAADNRVYQTDRRFRKEPFIAAEMPHPYLIGKEDAKLTFVCFGSMKQILLEAMKHDDRFNFIYFPSVHPLNWEKIKPLFAGRNLVAFENNRTAQLRALIAENTGIYIQKTCLKYDGRPFFTEEVLEYVGEALK</sequence>
<accession>A0A4V2PRR0</accession>
<dbReference type="InterPro" id="IPR050722">
    <property type="entry name" value="Pyruvate:ferred/Flavod_OxRd"/>
</dbReference>
<dbReference type="NCBIfam" id="TIGR03710">
    <property type="entry name" value="OAFO_sf"/>
    <property type="match status" value="1"/>
</dbReference>
<keyword evidence="5" id="KW-1185">Reference proteome</keyword>
<keyword evidence="1" id="KW-0560">Oxidoreductase</keyword>
<feature type="domain" description="Pyruvate/ketoisovalerate oxidoreductase catalytic" evidence="2">
    <location>
        <begin position="14"/>
        <end position="170"/>
    </location>
</feature>
<protein>
    <submittedName>
        <fullName evidence="4">2-oxoglutarate ferredoxin oxidoreductase subunit alpha</fullName>
    </submittedName>
</protein>
<dbReference type="Gene3D" id="3.40.50.920">
    <property type="match status" value="1"/>
</dbReference>
<reference evidence="4 5" key="1">
    <citation type="submission" date="2019-03" db="EMBL/GenBank/DDBJ databases">
        <title>Genomic Encyclopedia of Type Strains, Phase IV (KMG-IV): sequencing the most valuable type-strain genomes for metagenomic binning, comparative biology and taxonomic classification.</title>
        <authorList>
            <person name="Goeker M."/>
        </authorList>
    </citation>
    <scope>NUCLEOTIDE SEQUENCE [LARGE SCALE GENOMIC DNA]</scope>
    <source>
        <strain evidence="4 5">DSM 24984</strain>
    </source>
</reference>
<dbReference type="InterPro" id="IPR002869">
    <property type="entry name" value="Pyrv_flavodox_OxRed_cen"/>
</dbReference>
<evidence type="ECO:0000259" key="2">
    <source>
        <dbReference type="Pfam" id="PF01558"/>
    </source>
</evidence>
<organism evidence="4 5">
    <name type="scientific">Seleniivibrio woodruffii</name>
    <dbReference type="NCBI Taxonomy" id="1078050"/>
    <lineage>
        <taxon>Bacteria</taxon>
        <taxon>Pseudomonadati</taxon>
        <taxon>Deferribacterota</taxon>
        <taxon>Deferribacteres</taxon>
        <taxon>Deferribacterales</taxon>
        <taxon>Geovibrionaceae</taxon>
        <taxon>Seleniivibrio</taxon>
    </lineage>
</organism>
<name>A0A4V2PRR0_9BACT</name>
<dbReference type="InterPro" id="IPR029061">
    <property type="entry name" value="THDP-binding"/>
</dbReference>
<dbReference type="Gene3D" id="3.40.920.10">
    <property type="entry name" value="Pyruvate-ferredoxin oxidoreductase, PFOR, domain III"/>
    <property type="match status" value="1"/>
</dbReference>
<dbReference type="EMBL" id="SMGG01000005">
    <property type="protein sequence ID" value="TCK59801.1"/>
    <property type="molecule type" value="Genomic_DNA"/>
</dbReference>
<dbReference type="PANTHER" id="PTHR32154">
    <property type="entry name" value="PYRUVATE-FLAVODOXIN OXIDOREDUCTASE-RELATED"/>
    <property type="match status" value="1"/>
</dbReference>
<comment type="caution">
    <text evidence="4">The sequence shown here is derived from an EMBL/GenBank/DDBJ whole genome shotgun (WGS) entry which is preliminary data.</text>
</comment>
<dbReference type="PANTHER" id="PTHR32154:SF20">
    <property type="entry name" value="2-OXOGLUTARATE OXIDOREDUCTASE SUBUNIT KORA"/>
    <property type="match status" value="1"/>
</dbReference>
<feature type="domain" description="Pyruvate flavodoxin/ferredoxin oxidoreductase pyrimidine binding" evidence="3">
    <location>
        <begin position="201"/>
        <end position="359"/>
    </location>
</feature>
<dbReference type="SUPFAM" id="SSF52518">
    <property type="entry name" value="Thiamin diphosphate-binding fold (THDP-binding)"/>
    <property type="match status" value="1"/>
</dbReference>
<dbReference type="InterPro" id="IPR022367">
    <property type="entry name" value="2-oxoacid/accept_OxRdtase_asu"/>
</dbReference>
<evidence type="ECO:0000313" key="4">
    <source>
        <dbReference type="EMBL" id="TCK59801.1"/>
    </source>
</evidence>
<dbReference type="RefSeq" id="WP_132873960.1">
    <property type="nucleotide sequence ID" value="NZ_JBLJBI010000069.1"/>
</dbReference>